<feature type="signal peptide" evidence="1">
    <location>
        <begin position="1"/>
        <end position="27"/>
    </location>
</feature>
<dbReference type="InterPro" id="IPR011047">
    <property type="entry name" value="Quinoprotein_ADH-like_sf"/>
</dbReference>
<dbReference type="OMA" id="CYNEDCC"/>
<protein>
    <submittedName>
        <fullName evidence="2">Uncharacterized protein</fullName>
    </submittedName>
</protein>
<dbReference type="OrthoDB" id="448519at2759"/>
<dbReference type="EnsemblMetazoa" id="G4301.3">
    <property type="protein sequence ID" value="G4301.3:cds"/>
    <property type="gene ID" value="G4301"/>
</dbReference>
<proteinExistence type="predicted"/>
<dbReference type="SUPFAM" id="SSF50998">
    <property type="entry name" value="Quinoprotein alcohol dehydrogenase-like"/>
    <property type="match status" value="1"/>
</dbReference>
<keyword evidence="3" id="KW-1185">Reference proteome</keyword>
<reference evidence="2" key="1">
    <citation type="submission" date="2022-08" db="UniProtKB">
        <authorList>
            <consortium name="EnsemblMetazoa"/>
        </authorList>
    </citation>
    <scope>IDENTIFICATION</scope>
    <source>
        <strain evidence="2">05x7-T-G4-1.051#20</strain>
    </source>
</reference>
<evidence type="ECO:0000256" key="1">
    <source>
        <dbReference type="SAM" id="SignalP"/>
    </source>
</evidence>
<evidence type="ECO:0000313" key="3">
    <source>
        <dbReference type="Proteomes" id="UP000005408"/>
    </source>
</evidence>
<name>A0A8W8N203_MAGGI</name>
<evidence type="ECO:0000313" key="2">
    <source>
        <dbReference type="EnsemblMetazoa" id="G4301.3:cds"/>
    </source>
</evidence>
<accession>A0A8W8N203</accession>
<dbReference type="Proteomes" id="UP000005408">
    <property type="component" value="Unassembled WGS sequence"/>
</dbReference>
<sequence length="349" mass="38922">MLTSRNIPRHSMAIWLHCLYLFGFVSCLERQWICLKTPPSSFRELHTSCSGSQCYSLHLFSCYNEDCCTLNSYDGTRNFTVFGRGRNLSIVPDIQINEASGLAASRLHPGVLYTHNDSGDRARIFALDSEDGRMLAQYQVLPADHHDWEDMAVGVCPSEAGSCIYIGDIGGNYGTTGSVKNIYVVKEPDVISGDGTLNLLAKVHYNWNVYDIETLMVDPSGDVILISKVQGGRGQVGIIPSEAFNTSHSSYNITSSLTLNIPKTDNVDPLGGDISPNGREVVLRTHHKIYYWMVSNGEYLSTLNNTEPTEVPQINEPQGEAVAWDARGEGYYTLSEREKQPLYYFRRLL</sequence>
<keyword evidence="1" id="KW-0732">Signal</keyword>
<feature type="chain" id="PRO_5036478387" evidence="1">
    <location>
        <begin position="28"/>
        <end position="349"/>
    </location>
</feature>
<organism evidence="2 3">
    <name type="scientific">Magallana gigas</name>
    <name type="common">Pacific oyster</name>
    <name type="synonym">Crassostrea gigas</name>
    <dbReference type="NCBI Taxonomy" id="29159"/>
    <lineage>
        <taxon>Eukaryota</taxon>
        <taxon>Metazoa</taxon>
        <taxon>Spiralia</taxon>
        <taxon>Lophotrochozoa</taxon>
        <taxon>Mollusca</taxon>
        <taxon>Bivalvia</taxon>
        <taxon>Autobranchia</taxon>
        <taxon>Pteriomorphia</taxon>
        <taxon>Ostreida</taxon>
        <taxon>Ostreoidea</taxon>
        <taxon>Ostreidae</taxon>
        <taxon>Magallana</taxon>
    </lineage>
</organism>
<dbReference type="AlphaFoldDB" id="A0A8W8N203"/>
<dbReference type="PROSITE" id="PS51257">
    <property type="entry name" value="PROKAR_LIPOPROTEIN"/>
    <property type="match status" value="1"/>
</dbReference>